<dbReference type="EMBL" id="BGZK01000033">
    <property type="protein sequence ID" value="GBP09010.1"/>
    <property type="molecule type" value="Genomic_DNA"/>
</dbReference>
<organism evidence="2 3">
    <name type="scientific">Eumeta variegata</name>
    <name type="common">Bagworm moth</name>
    <name type="synonym">Eumeta japonica</name>
    <dbReference type="NCBI Taxonomy" id="151549"/>
    <lineage>
        <taxon>Eukaryota</taxon>
        <taxon>Metazoa</taxon>
        <taxon>Ecdysozoa</taxon>
        <taxon>Arthropoda</taxon>
        <taxon>Hexapoda</taxon>
        <taxon>Insecta</taxon>
        <taxon>Pterygota</taxon>
        <taxon>Neoptera</taxon>
        <taxon>Endopterygota</taxon>
        <taxon>Lepidoptera</taxon>
        <taxon>Glossata</taxon>
        <taxon>Ditrysia</taxon>
        <taxon>Tineoidea</taxon>
        <taxon>Psychidae</taxon>
        <taxon>Oiketicinae</taxon>
        <taxon>Eumeta</taxon>
    </lineage>
</organism>
<gene>
    <name evidence="2" type="ORF">EVAR_78361_1</name>
</gene>
<reference evidence="2 3" key="1">
    <citation type="journal article" date="2019" name="Commun. Biol.">
        <title>The bagworm genome reveals a unique fibroin gene that provides high tensile strength.</title>
        <authorList>
            <person name="Kono N."/>
            <person name="Nakamura H."/>
            <person name="Ohtoshi R."/>
            <person name="Tomita M."/>
            <person name="Numata K."/>
            <person name="Arakawa K."/>
        </authorList>
    </citation>
    <scope>NUCLEOTIDE SEQUENCE [LARGE SCALE GENOMIC DNA]</scope>
</reference>
<evidence type="ECO:0000313" key="2">
    <source>
        <dbReference type="EMBL" id="GBP09010.1"/>
    </source>
</evidence>
<sequence length="192" mass="21315">MPMRLPRAVRTQVRYYNIAISVSEPFANTGCHWTFTVDPTFADGTRGGVRRTVSFVSELRRFPKQSKLVATAPAPLGKWEICQNTRSRAPRPASRAARAAAMHVTVGFYHTTEETLYLRVKQAGEPSECRLSPPPMNTRNPSTHQFVASLLGGNSISKGEGIRVIDEKETNEPPELSPTRRNITAEFATPHP</sequence>
<proteinExistence type="predicted"/>
<evidence type="ECO:0000256" key="1">
    <source>
        <dbReference type="SAM" id="MobiDB-lite"/>
    </source>
</evidence>
<protein>
    <submittedName>
        <fullName evidence="2">Uncharacterized protein</fullName>
    </submittedName>
</protein>
<comment type="caution">
    <text evidence="2">The sequence shown here is derived from an EMBL/GenBank/DDBJ whole genome shotgun (WGS) entry which is preliminary data.</text>
</comment>
<accession>A0A4C1T5Z7</accession>
<keyword evidence="3" id="KW-1185">Reference proteome</keyword>
<dbReference type="Proteomes" id="UP000299102">
    <property type="component" value="Unassembled WGS sequence"/>
</dbReference>
<dbReference type="AlphaFoldDB" id="A0A4C1T5Z7"/>
<evidence type="ECO:0000313" key="3">
    <source>
        <dbReference type="Proteomes" id="UP000299102"/>
    </source>
</evidence>
<name>A0A4C1T5Z7_EUMVA</name>
<feature type="region of interest" description="Disordered" evidence="1">
    <location>
        <begin position="168"/>
        <end position="192"/>
    </location>
</feature>